<dbReference type="STRING" id="1121097.GCA_000428125_01507"/>
<comment type="caution">
    <text evidence="1">The sequence shown here is derived from an EMBL/GenBank/DDBJ whole genome shotgun (WGS) entry which is preliminary data.</text>
</comment>
<organism evidence="1 2">
    <name type="scientific">Bacteroides graminisolvens DSM 19988 = JCM 15093</name>
    <dbReference type="NCBI Taxonomy" id="1121097"/>
    <lineage>
        <taxon>Bacteria</taxon>
        <taxon>Pseudomonadati</taxon>
        <taxon>Bacteroidota</taxon>
        <taxon>Bacteroidia</taxon>
        <taxon>Bacteroidales</taxon>
        <taxon>Bacteroidaceae</taxon>
        <taxon>Bacteroides</taxon>
    </lineage>
</organism>
<keyword evidence="2" id="KW-1185">Reference proteome</keyword>
<dbReference type="AlphaFoldDB" id="A0A069D676"/>
<proteinExistence type="predicted"/>
<dbReference type="eggNOG" id="ENOG5033ZRI">
    <property type="taxonomic scope" value="Bacteria"/>
</dbReference>
<dbReference type="OrthoDB" id="1030002at2"/>
<dbReference type="EMBL" id="BAJS01000029">
    <property type="protein sequence ID" value="GAK37806.1"/>
    <property type="molecule type" value="Genomic_DNA"/>
</dbReference>
<accession>A0A069D676</accession>
<sequence length="90" mass="10625">MDELNQNYLARVCLWVNNYGDGEGLTRELFAETYGKVMGDHYAIKWESEYRHNIMAMVNYFGLGSEDGQKFCDMIMKQMAKYEQRVGHKR</sequence>
<name>A0A069D676_9BACE</name>
<evidence type="ECO:0000313" key="1">
    <source>
        <dbReference type="EMBL" id="GAK37806.1"/>
    </source>
</evidence>
<evidence type="ECO:0000313" key="2">
    <source>
        <dbReference type="Proteomes" id="UP000027601"/>
    </source>
</evidence>
<gene>
    <name evidence="1" type="ORF">JCM15093_3085</name>
</gene>
<protein>
    <submittedName>
        <fullName evidence="1">Uncharacterized protein</fullName>
    </submittedName>
</protein>
<reference evidence="1 2" key="1">
    <citation type="journal article" date="2015" name="Microbes Environ.">
        <title>Distribution and evolution of nitrogen fixation genes in the phylum bacteroidetes.</title>
        <authorList>
            <person name="Inoue J."/>
            <person name="Oshima K."/>
            <person name="Suda W."/>
            <person name="Sakamoto M."/>
            <person name="Iino T."/>
            <person name="Noda S."/>
            <person name="Hongoh Y."/>
            <person name="Hattori M."/>
            <person name="Ohkuma M."/>
        </authorList>
    </citation>
    <scope>NUCLEOTIDE SEQUENCE [LARGE SCALE GENOMIC DNA]</scope>
    <source>
        <strain evidence="1 2">JCM 15093</strain>
    </source>
</reference>
<dbReference type="RefSeq" id="WP_024997390.1">
    <property type="nucleotide sequence ID" value="NZ_ATZI01000004.1"/>
</dbReference>
<dbReference type="Proteomes" id="UP000027601">
    <property type="component" value="Unassembled WGS sequence"/>
</dbReference>